<name>A0AAV4U7S8_9ARAC</name>
<sequence length="134" mass="15059">MSPDSQSVIPPTAQMDTASVFNYSQVHGYSYLRNSESLKFSRAIDSVERLNVFVQTDFHPLRSASTGQHAGELCALLGTPRHVCKGLFHFKITRPSARAPFGIHSFHDRRMFPQTFSVNILPTGCSCREQKTRD</sequence>
<organism evidence="1 2">
    <name type="scientific">Caerostris darwini</name>
    <dbReference type="NCBI Taxonomy" id="1538125"/>
    <lineage>
        <taxon>Eukaryota</taxon>
        <taxon>Metazoa</taxon>
        <taxon>Ecdysozoa</taxon>
        <taxon>Arthropoda</taxon>
        <taxon>Chelicerata</taxon>
        <taxon>Arachnida</taxon>
        <taxon>Araneae</taxon>
        <taxon>Araneomorphae</taxon>
        <taxon>Entelegynae</taxon>
        <taxon>Araneoidea</taxon>
        <taxon>Araneidae</taxon>
        <taxon>Caerostris</taxon>
    </lineage>
</organism>
<accession>A0AAV4U7S8</accession>
<evidence type="ECO:0000313" key="2">
    <source>
        <dbReference type="Proteomes" id="UP001054837"/>
    </source>
</evidence>
<evidence type="ECO:0000313" key="1">
    <source>
        <dbReference type="EMBL" id="GIY53858.1"/>
    </source>
</evidence>
<comment type="caution">
    <text evidence="1">The sequence shown here is derived from an EMBL/GenBank/DDBJ whole genome shotgun (WGS) entry which is preliminary data.</text>
</comment>
<proteinExistence type="predicted"/>
<gene>
    <name evidence="1" type="ORF">CDAR_297851</name>
</gene>
<dbReference type="EMBL" id="BPLQ01010826">
    <property type="protein sequence ID" value="GIY53858.1"/>
    <property type="molecule type" value="Genomic_DNA"/>
</dbReference>
<keyword evidence="2" id="KW-1185">Reference proteome</keyword>
<dbReference type="AlphaFoldDB" id="A0AAV4U7S8"/>
<reference evidence="1 2" key="1">
    <citation type="submission" date="2021-06" db="EMBL/GenBank/DDBJ databases">
        <title>Caerostris darwini draft genome.</title>
        <authorList>
            <person name="Kono N."/>
            <person name="Arakawa K."/>
        </authorList>
    </citation>
    <scope>NUCLEOTIDE SEQUENCE [LARGE SCALE GENOMIC DNA]</scope>
</reference>
<protein>
    <submittedName>
        <fullName evidence="1">Uncharacterized protein</fullName>
    </submittedName>
</protein>
<dbReference type="Proteomes" id="UP001054837">
    <property type="component" value="Unassembled WGS sequence"/>
</dbReference>